<comment type="subcellular location">
    <subcellularLocation>
        <location evidence="1">Membrane</location>
        <topology evidence="1">Multi-pass membrane protein</topology>
    </subcellularLocation>
</comment>
<proteinExistence type="inferred from homology"/>
<evidence type="ECO:0000256" key="9">
    <source>
        <dbReference type="SAM" id="SignalP"/>
    </source>
</evidence>
<evidence type="ECO:0000256" key="5">
    <source>
        <dbReference type="ARBA" id="ARBA00022989"/>
    </source>
</evidence>
<evidence type="ECO:0000256" key="4">
    <source>
        <dbReference type="ARBA" id="ARBA00022729"/>
    </source>
</evidence>
<feature type="region of interest" description="Disordered" evidence="7">
    <location>
        <begin position="728"/>
        <end position="782"/>
    </location>
</feature>
<feature type="chain" id="PRO_5046338223" evidence="9">
    <location>
        <begin position="25"/>
        <end position="881"/>
    </location>
</feature>
<evidence type="ECO:0000259" key="10">
    <source>
        <dbReference type="SMART" id="SM01320"/>
    </source>
</evidence>
<feature type="transmembrane region" description="Helical" evidence="8">
    <location>
        <begin position="409"/>
        <end position="429"/>
    </location>
</feature>
<gene>
    <name evidence="11" type="primary">FLC3_1</name>
    <name evidence="11" type="ORF">SCUCBS95973_001114</name>
</gene>
<dbReference type="InterPro" id="IPR010308">
    <property type="entry name" value="TRP_C"/>
</dbReference>
<dbReference type="SMART" id="SM01320">
    <property type="entry name" value="TRP_N"/>
    <property type="match status" value="1"/>
</dbReference>
<feature type="domain" description="ML-like" evidence="10">
    <location>
        <begin position="26"/>
        <end position="169"/>
    </location>
</feature>
<reference evidence="11 12" key="1">
    <citation type="submission" date="2024-01" db="EMBL/GenBank/DDBJ databases">
        <authorList>
            <person name="Allen C."/>
            <person name="Tagirdzhanova G."/>
        </authorList>
    </citation>
    <scope>NUCLEOTIDE SEQUENCE [LARGE SCALE GENOMIC DNA]</scope>
</reference>
<keyword evidence="12" id="KW-1185">Reference proteome</keyword>
<evidence type="ECO:0000256" key="1">
    <source>
        <dbReference type="ARBA" id="ARBA00004141"/>
    </source>
</evidence>
<feature type="compositionally biased region" description="Polar residues" evidence="7">
    <location>
        <begin position="838"/>
        <end position="859"/>
    </location>
</feature>
<evidence type="ECO:0000313" key="12">
    <source>
        <dbReference type="Proteomes" id="UP001642405"/>
    </source>
</evidence>
<feature type="transmembrane region" description="Helical" evidence="8">
    <location>
        <begin position="499"/>
        <end position="519"/>
    </location>
</feature>
<feature type="signal peptide" evidence="9">
    <location>
        <begin position="1"/>
        <end position="24"/>
    </location>
</feature>
<dbReference type="Pfam" id="PF06011">
    <property type="entry name" value="TRP"/>
    <property type="match status" value="1"/>
</dbReference>
<accession>A0ABP0AVX5</accession>
<evidence type="ECO:0000256" key="7">
    <source>
        <dbReference type="SAM" id="MobiDB-lite"/>
    </source>
</evidence>
<feature type="transmembrane region" description="Helical" evidence="8">
    <location>
        <begin position="589"/>
        <end position="615"/>
    </location>
</feature>
<feature type="region of interest" description="Disordered" evidence="7">
    <location>
        <begin position="828"/>
        <end position="881"/>
    </location>
</feature>
<sequence length="881" mass="95582">MHRGIYWQVLVAILATALWPVALAEHLLRSTSLNACQDNSQFTASLLNMYYTPDNGSAYVHLIAVSSIEGYAIFDITIAVYGFEFLHRTVDPCQIGLPGLCPMVAAKTDSPPFNLPVNTGAESQIPGIAYTFPDLDAKVRVYINMTSGDQAGTSAACLELDVSNGKTVDLVGVQWASALVILAALVASAVIGQLGHFNAASHVVVHTLALFSYFQAQAMVGLCGMPLPPIVQAWTQDFQWTLGLIRVNFMQAVLTWYQRAMGGTPSRLFDSLSDVSVVVHKRAEPQPQLFLPFSSDLAGGTSTFAKRDLLGQIAGATTSAVHRRAVTTNDSGSFVVFGIQRAAFRAGIEPTNAFLTVLGFFTAMLICAALAVLLTKVLCELAVRMRWITGRSERTLEFRNGWRTILKGVLFRCLLAGFPAVAVFSLYEFTQADSVAEVVDAVVYLVATGGALAYGAYTVIRIASRSIGLHRNPAYILFSDPRTLNKWGCFYVQFRASGYYFSVPVLAHTLLKAIFIAFAQKSGTAQAIGLIVIEAAALVGAIWLRPWMDKSTNSFNIAICVVNFVNAVILLIFSNVFKQPALATGIVGLIFWVLNAAVTLILLLMIIVTTIVIFFRNNPDARYQYMADDRTSFVKSQVHLASNELDALAVTARGGTPANAGGVFGGTAPTNTTLTRDGLRSIHNNNNISHPGLGDKPRDRLLMLDDAGHHNDETESIISDFRHPTLAGYTNVPQRRRMSPTPSSLSRDVGYRDSAGSRNSRLSSRTNNNTTPPNRERDLRDIFPRSPATLSVPMLPAEEHNNSNLRSPPPWHGTAAAYNAMRSPDSPVYGFGGRGSRSARNTPTPMFQDRNPASLSSPMLPSGYRGVDGAADLSRTQNNSR</sequence>
<feature type="transmembrane region" description="Helical" evidence="8">
    <location>
        <begin position="525"/>
        <end position="544"/>
    </location>
</feature>
<evidence type="ECO:0000313" key="11">
    <source>
        <dbReference type="EMBL" id="CAK7211434.1"/>
    </source>
</evidence>
<feature type="region of interest" description="Disordered" evidence="7">
    <location>
        <begin position="677"/>
        <end position="700"/>
    </location>
</feature>
<evidence type="ECO:0000256" key="6">
    <source>
        <dbReference type="ARBA" id="ARBA00023136"/>
    </source>
</evidence>
<dbReference type="InterPro" id="IPR032800">
    <property type="entry name" value="TRP_N"/>
</dbReference>
<dbReference type="PANTHER" id="PTHR31145">
    <property type="entry name" value="INTEGRAL MEMBRANE PROTEIN (AFU_ORTHOLOGUE AFUA_7G01610)"/>
    <property type="match status" value="1"/>
</dbReference>
<feature type="transmembrane region" description="Helical" evidence="8">
    <location>
        <begin position="353"/>
        <end position="379"/>
    </location>
</feature>
<feature type="transmembrane region" description="Helical" evidence="8">
    <location>
        <begin position="556"/>
        <end position="577"/>
    </location>
</feature>
<evidence type="ECO:0000256" key="3">
    <source>
        <dbReference type="ARBA" id="ARBA00022692"/>
    </source>
</evidence>
<evidence type="ECO:0000256" key="8">
    <source>
        <dbReference type="SAM" id="Phobius"/>
    </source>
</evidence>
<evidence type="ECO:0000256" key="2">
    <source>
        <dbReference type="ARBA" id="ARBA00010642"/>
    </source>
</evidence>
<protein>
    <submittedName>
        <fullName evidence="11">Flavin carrier protein 3</fullName>
    </submittedName>
</protein>
<comment type="caution">
    <text evidence="11">The sequence shown here is derived from an EMBL/GenBank/DDBJ whole genome shotgun (WGS) entry which is preliminary data.</text>
</comment>
<keyword evidence="4 9" id="KW-0732">Signal</keyword>
<dbReference type="Pfam" id="PF14558">
    <property type="entry name" value="TRP_N"/>
    <property type="match status" value="1"/>
</dbReference>
<feature type="transmembrane region" description="Helical" evidence="8">
    <location>
        <begin position="441"/>
        <end position="460"/>
    </location>
</feature>
<keyword evidence="5 8" id="KW-1133">Transmembrane helix</keyword>
<dbReference type="Proteomes" id="UP001642405">
    <property type="component" value="Unassembled WGS sequence"/>
</dbReference>
<comment type="similarity">
    <text evidence="2">Belongs to the transient receptor potential (TRP) ion channel family.</text>
</comment>
<organism evidence="11 12">
    <name type="scientific">Sporothrix curviconia</name>
    <dbReference type="NCBI Taxonomy" id="1260050"/>
    <lineage>
        <taxon>Eukaryota</taxon>
        <taxon>Fungi</taxon>
        <taxon>Dikarya</taxon>
        <taxon>Ascomycota</taxon>
        <taxon>Pezizomycotina</taxon>
        <taxon>Sordariomycetes</taxon>
        <taxon>Sordariomycetidae</taxon>
        <taxon>Ophiostomatales</taxon>
        <taxon>Ophiostomataceae</taxon>
        <taxon>Sporothrix</taxon>
    </lineage>
</organism>
<feature type="compositionally biased region" description="Low complexity" evidence="7">
    <location>
        <begin position="757"/>
        <end position="773"/>
    </location>
</feature>
<dbReference type="InterPro" id="IPR040241">
    <property type="entry name" value="TRP_Flc/Pkd2-like"/>
</dbReference>
<dbReference type="PANTHER" id="PTHR31145:SF2">
    <property type="entry name" value="FLAVIN CARRIER PROTEIN 2"/>
    <property type="match status" value="1"/>
</dbReference>
<keyword evidence="6 8" id="KW-0472">Membrane</keyword>
<keyword evidence="3 8" id="KW-0812">Transmembrane</keyword>
<dbReference type="EMBL" id="CAWUHB010000004">
    <property type="protein sequence ID" value="CAK7211434.1"/>
    <property type="molecule type" value="Genomic_DNA"/>
</dbReference>
<name>A0ABP0AVX5_9PEZI</name>